<organism evidence="2 3">
    <name type="scientific">Aquirufa echingensis</name>
    <dbReference type="NCBI Taxonomy" id="3096516"/>
    <lineage>
        <taxon>Bacteria</taxon>
        <taxon>Pseudomonadati</taxon>
        <taxon>Bacteroidota</taxon>
        <taxon>Cytophagia</taxon>
        <taxon>Cytophagales</taxon>
        <taxon>Flectobacillaceae</taxon>
        <taxon>Aquirufa</taxon>
    </lineage>
</organism>
<sequence>MTFRLLVLLFFVQFKILAQSLSVSNLPILVINTKGATIVDEPKIPAKFTLYDRGKGQLNQMTDKPAFSFWAGIEYRGSTSQGDWYFLPGLVKKPYGFEIWTDSVAMKPLKLPIVQMPSESDWVLNASYNDRTFLRDVVAQQMAGQLGLQHSNTRYVEVVLNDVYQGIYILMEKIKQGGARLDIADLKSIDNAGDDVTGGYLVKIDKTSGATARSWNSSYVSGKGTFKSYFQIEYPKAENITTQQFTYIKNHVNTFEKSLQEENPLKALTTYRSMMDMPSFVNYFLLNELSRNVDGYRLSTYFYKDKDSKGGKLTMGPAWDYNLAFGNADYYDGYLPQGWVYNKLEMSEQGIADGFQTPFWWGKLMRDSVFVNSVKRRWSSLRKTTLTPQKIFKFMDSTTVALKDPMQRNFGRFPLYGKKVWPNYFVGNNANDELFWMENWISARIAWLDAAIGALDATLVLGKEEEIPVRAFPNPAGQVINLTFPLQQAANLHVKVYDLSGRSIKQEQLGHKAPGPQVITLDLSSLASGRYVLFVLHDDDILCRFPVVKSLD</sequence>
<dbReference type="Pfam" id="PF18962">
    <property type="entry name" value="Por_Secre_tail"/>
    <property type="match status" value="1"/>
</dbReference>
<keyword evidence="3" id="KW-1185">Reference proteome</keyword>
<keyword evidence="2" id="KW-0418">Kinase</keyword>
<comment type="caution">
    <text evidence="2">The sequence shown here is derived from an EMBL/GenBank/DDBJ whole genome shotgun (WGS) entry which is preliminary data.</text>
</comment>
<accession>A0ABW6D4N8</accession>
<dbReference type="NCBIfam" id="TIGR04183">
    <property type="entry name" value="Por_Secre_tail"/>
    <property type="match status" value="1"/>
</dbReference>
<name>A0ABW6D4N8_9BACT</name>
<evidence type="ECO:0000313" key="3">
    <source>
        <dbReference type="Proteomes" id="UP001598114"/>
    </source>
</evidence>
<dbReference type="GO" id="GO:0016301">
    <property type="term" value="F:kinase activity"/>
    <property type="evidence" value="ECO:0007669"/>
    <property type="project" value="UniProtKB-KW"/>
</dbReference>
<evidence type="ECO:0000259" key="1">
    <source>
        <dbReference type="Pfam" id="PF18962"/>
    </source>
</evidence>
<evidence type="ECO:0000313" key="2">
    <source>
        <dbReference type="EMBL" id="MFD3275267.1"/>
    </source>
</evidence>
<dbReference type="RefSeq" id="WP_377975100.1">
    <property type="nucleotide sequence ID" value="NZ_JBBKYA010000002.1"/>
</dbReference>
<dbReference type="EMBL" id="JBBKYA010000002">
    <property type="protein sequence ID" value="MFD3275267.1"/>
    <property type="molecule type" value="Genomic_DNA"/>
</dbReference>
<dbReference type="Pfam" id="PF08757">
    <property type="entry name" value="CotH"/>
    <property type="match status" value="1"/>
</dbReference>
<proteinExistence type="predicted"/>
<keyword evidence="2" id="KW-0808">Transferase</keyword>
<dbReference type="Proteomes" id="UP001598114">
    <property type="component" value="Unassembled WGS sequence"/>
</dbReference>
<reference evidence="2 3" key="1">
    <citation type="submission" date="2024-03" db="EMBL/GenBank/DDBJ databases">
        <title>Aquirufa genome sequencing.</title>
        <authorList>
            <person name="Pitt A."/>
            <person name="Hahn M.W."/>
        </authorList>
    </citation>
    <scope>NUCLEOTIDE SEQUENCE [LARGE SCALE GENOMIC DNA]</scope>
    <source>
        <strain evidence="2 3">PLAD-142S6K</strain>
    </source>
</reference>
<gene>
    <name evidence="2" type="ORF">SKC38_03395</name>
</gene>
<protein>
    <submittedName>
        <fullName evidence="2">CotH kinase family protein</fullName>
    </submittedName>
</protein>
<dbReference type="InterPro" id="IPR014867">
    <property type="entry name" value="Spore_coat_CotH_CotH2/3/7"/>
</dbReference>
<feature type="domain" description="Secretion system C-terminal sorting" evidence="1">
    <location>
        <begin position="472"/>
        <end position="536"/>
    </location>
</feature>
<dbReference type="InterPro" id="IPR026444">
    <property type="entry name" value="Secre_tail"/>
</dbReference>